<feature type="non-terminal residue" evidence="2">
    <location>
        <position position="175"/>
    </location>
</feature>
<proteinExistence type="predicted"/>
<evidence type="ECO:0000259" key="1">
    <source>
        <dbReference type="Pfam" id="PF02129"/>
    </source>
</evidence>
<dbReference type="PANTHER" id="PTHR43056">
    <property type="entry name" value="PEPTIDASE S9 PROLYL OLIGOPEPTIDASE"/>
    <property type="match status" value="1"/>
</dbReference>
<dbReference type="PANTHER" id="PTHR43056:SF10">
    <property type="entry name" value="COCE_NOND FAMILY, PUTATIVE (AFU_ORTHOLOGUE AFUA_7G00600)-RELATED"/>
    <property type="match status" value="1"/>
</dbReference>
<evidence type="ECO:0000313" key="2">
    <source>
        <dbReference type="EMBL" id="SVA50447.1"/>
    </source>
</evidence>
<organism evidence="2">
    <name type="scientific">marine metagenome</name>
    <dbReference type="NCBI Taxonomy" id="408172"/>
    <lineage>
        <taxon>unclassified sequences</taxon>
        <taxon>metagenomes</taxon>
        <taxon>ecological metagenomes</taxon>
    </lineage>
</organism>
<feature type="domain" description="Xaa-Pro dipeptidyl-peptidase-like" evidence="1">
    <location>
        <begin position="24"/>
        <end position="174"/>
    </location>
</feature>
<dbReference type="AlphaFoldDB" id="A0A381WER3"/>
<dbReference type="NCBIfam" id="TIGR00976">
    <property type="entry name" value="CocE_NonD"/>
    <property type="match status" value="1"/>
</dbReference>
<dbReference type="InterPro" id="IPR050585">
    <property type="entry name" value="Xaa-Pro_dipeptidyl-ppase/CocE"/>
</dbReference>
<sequence>MSKTIKRFPHKTKKIETVWIPMPDGVNLSATIWLPEDAETNPVPAVLEFIPYRRRDFTAAGDALHHPYIAGQGYAAVRCDIRGNGDSEGLFDDEYSKQELDDGYHVLEWLAKQSWCSGNTGMMGISWGGFNCLQVAALRPPSLKAIYSVCSTDDRYSDDVHYMGGCLLNENISWG</sequence>
<dbReference type="Pfam" id="PF02129">
    <property type="entry name" value="Peptidase_S15"/>
    <property type="match status" value="1"/>
</dbReference>
<name>A0A381WER3_9ZZZZ</name>
<reference evidence="2" key="1">
    <citation type="submission" date="2018-05" db="EMBL/GenBank/DDBJ databases">
        <authorList>
            <person name="Lanie J.A."/>
            <person name="Ng W.-L."/>
            <person name="Kazmierczak K.M."/>
            <person name="Andrzejewski T.M."/>
            <person name="Davidsen T.M."/>
            <person name="Wayne K.J."/>
            <person name="Tettelin H."/>
            <person name="Glass J.I."/>
            <person name="Rusch D."/>
            <person name="Podicherti R."/>
            <person name="Tsui H.-C.T."/>
            <person name="Winkler M.E."/>
        </authorList>
    </citation>
    <scope>NUCLEOTIDE SEQUENCE</scope>
</reference>
<dbReference type="EMBL" id="UINC01011427">
    <property type="protein sequence ID" value="SVA50447.1"/>
    <property type="molecule type" value="Genomic_DNA"/>
</dbReference>
<gene>
    <name evidence="2" type="ORF">METZ01_LOCUS103301</name>
</gene>
<dbReference type="Gene3D" id="3.40.50.1820">
    <property type="entry name" value="alpha/beta hydrolase"/>
    <property type="match status" value="1"/>
</dbReference>
<dbReference type="InterPro" id="IPR029058">
    <property type="entry name" value="AB_hydrolase_fold"/>
</dbReference>
<dbReference type="GO" id="GO:0016787">
    <property type="term" value="F:hydrolase activity"/>
    <property type="evidence" value="ECO:0007669"/>
    <property type="project" value="InterPro"/>
</dbReference>
<dbReference type="InterPro" id="IPR005674">
    <property type="entry name" value="CocE/Ser_esterase"/>
</dbReference>
<protein>
    <recommendedName>
        <fullName evidence="1">Xaa-Pro dipeptidyl-peptidase-like domain-containing protein</fullName>
    </recommendedName>
</protein>
<dbReference type="SUPFAM" id="SSF53474">
    <property type="entry name" value="alpha/beta-Hydrolases"/>
    <property type="match status" value="1"/>
</dbReference>
<accession>A0A381WER3</accession>
<dbReference type="InterPro" id="IPR000383">
    <property type="entry name" value="Xaa-Pro-like_dom"/>
</dbReference>